<keyword evidence="2" id="KW-0813">Transport</keyword>
<dbReference type="InterPro" id="IPR036259">
    <property type="entry name" value="MFS_trans_sf"/>
</dbReference>
<keyword evidence="5 7" id="KW-1133">Transmembrane helix</keyword>
<keyword evidence="3" id="KW-1003">Cell membrane</keyword>
<evidence type="ECO:0000256" key="2">
    <source>
        <dbReference type="ARBA" id="ARBA00022448"/>
    </source>
</evidence>
<protein>
    <submittedName>
        <fullName evidence="8">MFS transporter</fullName>
    </submittedName>
</protein>
<feature type="transmembrane region" description="Helical" evidence="7">
    <location>
        <begin position="20"/>
        <end position="40"/>
    </location>
</feature>
<feature type="transmembrane region" description="Helical" evidence="7">
    <location>
        <begin position="106"/>
        <end position="127"/>
    </location>
</feature>
<feature type="transmembrane region" description="Helical" evidence="7">
    <location>
        <begin position="283"/>
        <end position="305"/>
    </location>
</feature>
<evidence type="ECO:0000256" key="4">
    <source>
        <dbReference type="ARBA" id="ARBA00022692"/>
    </source>
</evidence>
<evidence type="ECO:0000256" key="1">
    <source>
        <dbReference type="ARBA" id="ARBA00004651"/>
    </source>
</evidence>
<evidence type="ECO:0000313" key="9">
    <source>
        <dbReference type="Proteomes" id="UP001595891"/>
    </source>
</evidence>
<keyword evidence="6 7" id="KW-0472">Membrane</keyword>
<feature type="transmembrane region" description="Helical" evidence="7">
    <location>
        <begin position="250"/>
        <end position="271"/>
    </location>
</feature>
<comment type="caution">
    <text evidence="8">The sequence shown here is derived from an EMBL/GenBank/DDBJ whole genome shotgun (WGS) entry which is preliminary data.</text>
</comment>
<reference evidence="9" key="1">
    <citation type="journal article" date="2019" name="Int. J. Syst. Evol. Microbiol.">
        <title>The Global Catalogue of Microorganisms (GCM) 10K type strain sequencing project: providing services to taxonomists for standard genome sequencing and annotation.</title>
        <authorList>
            <consortium name="The Broad Institute Genomics Platform"/>
            <consortium name="The Broad Institute Genome Sequencing Center for Infectious Disease"/>
            <person name="Wu L."/>
            <person name="Ma J."/>
        </authorList>
    </citation>
    <scope>NUCLEOTIDE SEQUENCE [LARGE SCALE GENOMIC DNA]</scope>
    <source>
        <strain evidence="9">CCUG 49560</strain>
    </source>
</reference>
<feature type="transmembrane region" description="Helical" evidence="7">
    <location>
        <begin position="356"/>
        <end position="376"/>
    </location>
</feature>
<dbReference type="Pfam" id="PF07690">
    <property type="entry name" value="MFS_1"/>
    <property type="match status" value="1"/>
</dbReference>
<evidence type="ECO:0000256" key="7">
    <source>
        <dbReference type="SAM" id="Phobius"/>
    </source>
</evidence>
<feature type="transmembrane region" description="Helical" evidence="7">
    <location>
        <begin position="311"/>
        <end position="335"/>
    </location>
</feature>
<feature type="transmembrane region" description="Helical" evidence="7">
    <location>
        <begin position="52"/>
        <end position="74"/>
    </location>
</feature>
<feature type="transmembrane region" description="Helical" evidence="7">
    <location>
        <begin position="81"/>
        <end position="100"/>
    </location>
</feature>
<dbReference type="PANTHER" id="PTHR23517">
    <property type="entry name" value="RESISTANCE PROTEIN MDTM, PUTATIVE-RELATED-RELATED"/>
    <property type="match status" value="1"/>
</dbReference>
<dbReference type="EMBL" id="JBHSFN010000033">
    <property type="protein sequence ID" value="MFC4591486.1"/>
    <property type="molecule type" value="Genomic_DNA"/>
</dbReference>
<evidence type="ECO:0000313" key="8">
    <source>
        <dbReference type="EMBL" id="MFC4591486.1"/>
    </source>
</evidence>
<keyword evidence="4 7" id="KW-0812">Transmembrane</keyword>
<dbReference type="Gene3D" id="1.20.1250.20">
    <property type="entry name" value="MFS general substrate transporter like domains"/>
    <property type="match status" value="1"/>
</dbReference>
<dbReference type="InterPro" id="IPR011701">
    <property type="entry name" value="MFS"/>
</dbReference>
<comment type="subcellular location">
    <subcellularLocation>
        <location evidence="1">Cell membrane</location>
        <topology evidence="1">Multi-pass membrane protein</topology>
    </subcellularLocation>
</comment>
<sequence length="413" mass="41907">MVAVVGRRSGREVVGLGRLLWGRGITALGDGMWFTIWALYFTRVLHLSPATVGAGMAVAGGAGLVTAIPLGALSDRLDARAVLVGLTVVRGVAMACYVLVREPWMFFLVTAAFVAPANGSTAIRTALVAGLVDGTDARVKALARQRVAQHVGYALGAGLGAIVLTAGTDSAYMLAIAGNALTFAVLAVLTATVPGGPGSGVSRGDGRSGVRVVLRDRPYLAVVGATSVLSLCWAMLSAGLPLWIAGSTRLPLSLSGVVVVISSVGIAALQVPVTNLTRGTTRAARVTVWAGVCLAVSCVLLATTAGGSGTAATVVVLLAALFHVAGELGYVGGSWGLSIELMREDARGAYQGASEAATATVQMFAPAVFTLVLTWFAATGWLLVAGVFLACSLPVPALARWAGRTRTAAVGGR</sequence>
<proteinExistence type="predicted"/>
<keyword evidence="9" id="KW-1185">Reference proteome</keyword>
<dbReference type="Proteomes" id="UP001595891">
    <property type="component" value="Unassembled WGS sequence"/>
</dbReference>
<evidence type="ECO:0000256" key="6">
    <source>
        <dbReference type="ARBA" id="ARBA00023136"/>
    </source>
</evidence>
<dbReference type="RefSeq" id="WP_262847201.1">
    <property type="nucleotide sequence ID" value="NZ_JANZYP010000059.1"/>
</dbReference>
<dbReference type="PANTHER" id="PTHR23517:SF2">
    <property type="entry name" value="MULTIDRUG RESISTANCE PROTEIN MDTH"/>
    <property type="match status" value="1"/>
</dbReference>
<feature type="transmembrane region" description="Helical" evidence="7">
    <location>
        <begin position="172"/>
        <end position="198"/>
    </location>
</feature>
<name>A0ABV9EP98_9ACTN</name>
<accession>A0ABV9EP98</accession>
<feature type="transmembrane region" description="Helical" evidence="7">
    <location>
        <begin position="147"/>
        <end position="166"/>
    </location>
</feature>
<dbReference type="InterPro" id="IPR050171">
    <property type="entry name" value="MFS_Transporters"/>
</dbReference>
<feature type="transmembrane region" description="Helical" evidence="7">
    <location>
        <begin position="382"/>
        <end position="403"/>
    </location>
</feature>
<feature type="transmembrane region" description="Helical" evidence="7">
    <location>
        <begin position="219"/>
        <end position="244"/>
    </location>
</feature>
<evidence type="ECO:0000256" key="3">
    <source>
        <dbReference type="ARBA" id="ARBA00022475"/>
    </source>
</evidence>
<dbReference type="SUPFAM" id="SSF103473">
    <property type="entry name" value="MFS general substrate transporter"/>
    <property type="match status" value="1"/>
</dbReference>
<evidence type="ECO:0000256" key="5">
    <source>
        <dbReference type="ARBA" id="ARBA00022989"/>
    </source>
</evidence>
<gene>
    <name evidence="8" type="ORF">ACFO8L_35700</name>
</gene>
<organism evidence="8 9">
    <name type="scientific">Sphaerisporangium corydalis</name>
    <dbReference type="NCBI Taxonomy" id="1441875"/>
    <lineage>
        <taxon>Bacteria</taxon>
        <taxon>Bacillati</taxon>
        <taxon>Actinomycetota</taxon>
        <taxon>Actinomycetes</taxon>
        <taxon>Streptosporangiales</taxon>
        <taxon>Streptosporangiaceae</taxon>
        <taxon>Sphaerisporangium</taxon>
    </lineage>
</organism>